<proteinExistence type="inferred from homology"/>
<reference evidence="2 3" key="1">
    <citation type="submission" date="2018-08" db="EMBL/GenBank/DDBJ databases">
        <title>Draft genome sequence of Psychrilyobacter sp. strain SD5 isolated from Black Sea water.</title>
        <authorList>
            <person name="Yadav S."/>
            <person name="Villanueva L."/>
            <person name="Damste J.S.S."/>
        </authorList>
    </citation>
    <scope>NUCLEOTIDE SEQUENCE [LARGE SCALE GENOMIC DNA]</scope>
    <source>
        <strain evidence="2 3">SD5</strain>
    </source>
</reference>
<keyword evidence="3" id="KW-1185">Reference proteome</keyword>
<dbReference type="EMBL" id="QUAJ01000029">
    <property type="protein sequence ID" value="REI39879.1"/>
    <property type="molecule type" value="Genomic_DNA"/>
</dbReference>
<dbReference type="Pfam" id="PF10087">
    <property type="entry name" value="DUF2325"/>
    <property type="match status" value="1"/>
</dbReference>
<sequence>MIAIIGGVKGIEFEYKGLMKKNNLKCKIYNKNCPNFEKKIKNCEVCIMFTNTISHKLSVSCNKVCKKNDIKLIRVHSSSINKLKESIGEVCEYLNN</sequence>
<dbReference type="RefSeq" id="WP_114643321.1">
    <property type="nucleotide sequence ID" value="NZ_JAACIO010000028.1"/>
</dbReference>
<protein>
    <submittedName>
        <fullName evidence="2">DUF2325 domain-containing protein</fullName>
    </submittedName>
</protein>
<organism evidence="2 3">
    <name type="scientific">Psychrilyobacter piezotolerans</name>
    <dbReference type="NCBI Taxonomy" id="2293438"/>
    <lineage>
        <taxon>Bacteria</taxon>
        <taxon>Fusobacteriati</taxon>
        <taxon>Fusobacteriota</taxon>
        <taxon>Fusobacteriia</taxon>
        <taxon>Fusobacteriales</taxon>
        <taxon>Fusobacteriaceae</taxon>
        <taxon>Psychrilyobacter</taxon>
    </lineage>
</organism>
<evidence type="ECO:0000313" key="3">
    <source>
        <dbReference type="Proteomes" id="UP000263486"/>
    </source>
</evidence>
<gene>
    <name evidence="2" type="ORF">DYH56_13045</name>
</gene>
<evidence type="ECO:0000256" key="1">
    <source>
        <dbReference type="ARBA" id="ARBA00007189"/>
    </source>
</evidence>
<dbReference type="Proteomes" id="UP000263486">
    <property type="component" value="Unassembled WGS sequence"/>
</dbReference>
<accession>A0ABX9KE20</accession>
<name>A0ABX9KE20_9FUSO</name>
<dbReference type="InterPro" id="IPR016772">
    <property type="entry name" value="UCP020408"/>
</dbReference>
<comment type="similarity">
    <text evidence="1">Belongs to the UPF0751 family.</text>
</comment>
<comment type="caution">
    <text evidence="2">The sequence shown here is derived from an EMBL/GenBank/DDBJ whole genome shotgun (WGS) entry which is preliminary data.</text>
</comment>
<evidence type="ECO:0000313" key="2">
    <source>
        <dbReference type="EMBL" id="REI39879.1"/>
    </source>
</evidence>